<organism evidence="2 3">
    <name type="scientific">Albugo candida</name>
    <dbReference type="NCBI Taxonomy" id="65357"/>
    <lineage>
        <taxon>Eukaryota</taxon>
        <taxon>Sar</taxon>
        <taxon>Stramenopiles</taxon>
        <taxon>Oomycota</taxon>
        <taxon>Peronosporomycetes</taxon>
        <taxon>Albuginales</taxon>
        <taxon>Albuginaceae</taxon>
        <taxon>Albugo</taxon>
    </lineage>
</organism>
<evidence type="ECO:0000256" key="1">
    <source>
        <dbReference type="SAM" id="Phobius"/>
    </source>
</evidence>
<name>A0A024FW71_9STRA</name>
<dbReference type="InParanoid" id="A0A024FW71"/>
<evidence type="ECO:0000313" key="3">
    <source>
        <dbReference type="Proteomes" id="UP000053237"/>
    </source>
</evidence>
<dbReference type="EMBL" id="CAIX01001009">
    <property type="protein sequence ID" value="CCI11403.1"/>
    <property type="molecule type" value="Genomic_DNA"/>
</dbReference>
<keyword evidence="1" id="KW-0812">Transmembrane</keyword>
<dbReference type="AlphaFoldDB" id="A0A024FW71"/>
<gene>
    <name evidence="2" type="ORF">BN9_128660</name>
</gene>
<feature type="transmembrane region" description="Helical" evidence="1">
    <location>
        <begin position="114"/>
        <end position="131"/>
    </location>
</feature>
<keyword evidence="3" id="KW-1185">Reference proteome</keyword>
<accession>A0A024FW71</accession>
<keyword evidence="1" id="KW-0472">Membrane</keyword>
<reference evidence="2 3" key="1">
    <citation type="submission" date="2012-05" db="EMBL/GenBank/DDBJ databases">
        <title>Recombination and specialization in a pathogen metapopulation.</title>
        <authorList>
            <person name="Gardiner A."/>
            <person name="Kemen E."/>
            <person name="Schultz-Larsen T."/>
            <person name="MacLean D."/>
            <person name="Van Oosterhout C."/>
            <person name="Jones J.D.G."/>
        </authorList>
    </citation>
    <scope>NUCLEOTIDE SEQUENCE [LARGE SCALE GENOMIC DNA]</scope>
    <source>
        <strain evidence="2 3">Ac Nc2</strain>
    </source>
</reference>
<keyword evidence="1" id="KW-1133">Transmembrane helix</keyword>
<evidence type="ECO:0000313" key="2">
    <source>
        <dbReference type="EMBL" id="CCI11403.1"/>
    </source>
</evidence>
<comment type="caution">
    <text evidence="2">The sequence shown here is derived from an EMBL/GenBank/DDBJ whole genome shotgun (WGS) entry which is preliminary data.</text>
</comment>
<protein>
    <submittedName>
        <fullName evidence="2">Uncharacterized protein</fullName>
    </submittedName>
</protein>
<dbReference type="Proteomes" id="UP000053237">
    <property type="component" value="Unassembled WGS sequence"/>
</dbReference>
<sequence length="132" mass="15238">MGMKLRFNIARSSVHVLLQNSPVRTHSCLTRILTTQTITDLASYTFAHLYCDLITRVVLRAKGARRCNYLFSICDAARRRRCKFYMKPFFTNSSDDDAPIDFRYRIIHFISSRLFILFVNVSSFALAASTLV</sequence>
<proteinExistence type="predicted"/>